<feature type="domain" description="DSBA-like thioredoxin" evidence="1">
    <location>
        <begin position="4"/>
        <end position="183"/>
    </location>
</feature>
<accession>A0A918S4F3</accession>
<dbReference type="Gene3D" id="3.40.30.10">
    <property type="entry name" value="Glutaredoxin"/>
    <property type="match status" value="1"/>
</dbReference>
<protein>
    <submittedName>
        <fullName evidence="2">DsbA family protein</fullName>
    </submittedName>
</protein>
<dbReference type="InterPro" id="IPR036249">
    <property type="entry name" value="Thioredoxin-like_sf"/>
</dbReference>
<sequence>MVKVHYFFDPMCGWCYGATPLVGILAEMPEFEITYHPGGMISKQEIDRSFRQHILQADGQIAAMTKAHFGDAYKARLASSEKFVLDSYLPTQALLVGIEMGIKPHIMLKAIQTAHYQNGKALGKPEVLQALAVSLGLDEAIWKEKMAAAEFATKNWIQSSHNVMGQLQVSGYPTLIVERDGQFIRLPHSSYYGKPAEWKDYLHSLR</sequence>
<dbReference type="EMBL" id="BMXA01000008">
    <property type="protein sequence ID" value="GHA19869.1"/>
    <property type="molecule type" value="Genomic_DNA"/>
</dbReference>
<dbReference type="CDD" id="cd03025">
    <property type="entry name" value="DsbA_FrnE_like"/>
    <property type="match status" value="1"/>
</dbReference>
<comment type="caution">
    <text evidence="2">The sequence shown here is derived from an EMBL/GenBank/DDBJ whole genome shotgun (WGS) entry which is preliminary data.</text>
</comment>
<organism evidence="2 3">
    <name type="scientific">Arenicella chitinivorans</name>
    <dbReference type="NCBI Taxonomy" id="1329800"/>
    <lineage>
        <taxon>Bacteria</taxon>
        <taxon>Pseudomonadati</taxon>
        <taxon>Pseudomonadota</taxon>
        <taxon>Gammaproteobacteria</taxon>
        <taxon>Arenicellales</taxon>
        <taxon>Arenicellaceae</taxon>
        <taxon>Arenicella</taxon>
    </lineage>
</organism>
<reference evidence="2" key="1">
    <citation type="journal article" date="2014" name="Int. J. Syst. Evol. Microbiol.">
        <title>Complete genome sequence of Corynebacterium casei LMG S-19264T (=DSM 44701T), isolated from a smear-ripened cheese.</title>
        <authorList>
            <consortium name="US DOE Joint Genome Institute (JGI-PGF)"/>
            <person name="Walter F."/>
            <person name="Albersmeier A."/>
            <person name="Kalinowski J."/>
            <person name="Ruckert C."/>
        </authorList>
    </citation>
    <scope>NUCLEOTIDE SEQUENCE</scope>
    <source>
        <strain evidence="2">KCTC 12711</strain>
    </source>
</reference>
<reference evidence="2" key="2">
    <citation type="submission" date="2020-09" db="EMBL/GenBank/DDBJ databases">
        <authorList>
            <person name="Sun Q."/>
            <person name="Kim S."/>
        </authorList>
    </citation>
    <scope>NUCLEOTIDE SEQUENCE</scope>
    <source>
        <strain evidence="2">KCTC 12711</strain>
    </source>
</reference>
<dbReference type="GO" id="GO:0016491">
    <property type="term" value="F:oxidoreductase activity"/>
    <property type="evidence" value="ECO:0007669"/>
    <property type="project" value="InterPro"/>
</dbReference>
<keyword evidence="3" id="KW-1185">Reference proteome</keyword>
<gene>
    <name evidence="2" type="ORF">GCM10008090_32020</name>
</gene>
<dbReference type="Pfam" id="PF01323">
    <property type="entry name" value="DSBA"/>
    <property type="match status" value="1"/>
</dbReference>
<proteinExistence type="predicted"/>
<name>A0A918S4F3_9GAMM</name>
<evidence type="ECO:0000259" key="1">
    <source>
        <dbReference type="Pfam" id="PF01323"/>
    </source>
</evidence>
<evidence type="ECO:0000313" key="3">
    <source>
        <dbReference type="Proteomes" id="UP000614811"/>
    </source>
</evidence>
<dbReference type="AlphaFoldDB" id="A0A918S4F3"/>
<dbReference type="SUPFAM" id="SSF52833">
    <property type="entry name" value="Thioredoxin-like"/>
    <property type="match status" value="1"/>
</dbReference>
<dbReference type="RefSeq" id="WP_189402720.1">
    <property type="nucleotide sequence ID" value="NZ_BMXA01000008.1"/>
</dbReference>
<dbReference type="Proteomes" id="UP000614811">
    <property type="component" value="Unassembled WGS sequence"/>
</dbReference>
<evidence type="ECO:0000313" key="2">
    <source>
        <dbReference type="EMBL" id="GHA19869.1"/>
    </source>
</evidence>
<dbReference type="InterPro" id="IPR001853">
    <property type="entry name" value="DSBA-like_thioredoxin_dom"/>
</dbReference>